<evidence type="ECO:0000313" key="14">
    <source>
        <dbReference type="RefSeq" id="XP_018014484.1"/>
    </source>
</evidence>
<keyword evidence="5 8" id="KW-0520">NAD</keyword>
<dbReference type="Gene3D" id="3.90.110.10">
    <property type="entry name" value="Lactate dehydrogenase/glycoside hydrolase, family 4, C-terminal"/>
    <property type="match status" value="1"/>
</dbReference>
<dbReference type="InterPro" id="IPR011304">
    <property type="entry name" value="L-lactate_DH"/>
</dbReference>
<sequence>MAECIASMLMDEIVPALDKTGGKVTVVGVGQVGMACAFSLLTQGICSELSLVDVAADKLRGEMLDLQHGLTFLRNVKIDAGTDYAVSAGSRVCIVTAGARQKEGESRLSLVQRNTDIFKGIIPNLVKHSPDTILVIVSNPVDILTYVAQRLSGLPNNRVIGSGCNLDSARFRFHLSQKLNVAPNSAHGWIIGEHGDSSVPVWSGVNVAGVRLRDLNPDIGSEEDPDKFNELHSEVVNSAYEIIKLKGYTSWAIGLSVASLVSSIMKNQRRCYAISVNVKGHHGIEDDVFLSLPSVLGENGVTHVIKQTLTAEEVAQLQKSAKTLAEVQAGLKF</sequence>
<dbReference type="InterPro" id="IPR018177">
    <property type="entry name" value="L-lactate_DH_AS"/>
</dbReference>
<dbReference type="RefSeq" id="XP_018014476.1">
    <property type="nucleotide sequence ID" value="XM_018158987.2"/>
</dbReference>
<protein>
    <recommendedName>
        <fullName evidence="3 9">L-lactate dehydrogenase</fullName>
        <ecNumber evidence="3 9">1.1.1.27</ecNumber>
    </recommendedName>
</protein>
<evidence type="ECO:0000256" key="5">
    <source>
        <dbReference type="ARBA" id="ARBA00023027"/>
    </source>
</evidence>
<dbReference type="RefSeq" id="XP_018014484.1">
    <property type="nucleotide sequence ID" value="XM_018158995.2"/>
</dbReference>
<keyword evidence="12" id="KW-1185">Reference proteome</keyword>
<feature type="binding site" evidence="8">
    <location>
        <begin position="28"/>
        <end position="33"/>
    </location>
    <ligand>
        <name>NAD(+)</name>
        <dbReference type="ChEBI" id="CHEBI:57540"/>
    </ligand>
</feature>
<dbReference type="GeneID" id="108671436"/>
<dbReference type="InterPro" id="IPR022383">
    <property type="entry name" value="Lactate/malate_DH_C"/>
</dbReference>
<evidence type="ECO:0000256" key="8">
    <source>
        <dbReference type="PIRSR" id="PIRSR000102-3"/>
    </source>
</evidence>
<evidence type="ECO:0000256" key="4">
    <source>
        <dbReference type="ARBA" id="ARBA00023002"/>
    </source>
</evidence>
<dbReference type="KEGG" id="hazt:108671436"/>
<dbReference type="InterPro" id="IPR015955">
    <property type="entry name" value="Lactate_DH/Glyco_Ohase_4_C"/>
</dbReference>
<comment type="similarity">
    <text evidence="2">Belongs to the LDH/MDH superfamily. LDH family.</text>
</comment>
<dbReference type="PANTHER" id="PTHR43128:SF16">
    <property type="entry name" value="L-LACTATE DEHYDROGENASE"/>
    <property type="match status" value="1"/>
</dbReference>
<dbReference type="InterPro" id="IPR001557">
    <property type="entry name" value="L-lactate/malate_DH"/>
</dbReference>
<dbReference type="OrthoDB" id="5405561at2759"/>
<evidence type="ECO:0000256" key="9">
    <source>
        <dbReference type="RuleBase" id="RU000496"/>
    </source>
</evidence>
<dbReference type="CDD" id="cd05293">
    <property type="entry name" value="LDH_1"/>
    <property type="match status" value="1"/>
</dbReference>
<dbReference type="RefSeq" id="XP_018014491.1">
    <property type="nucleotide sequence ID" value="XM_018159002.2"/>
</dbReference>
<comment type="catalytic activity">
    <reaction evidence="6 9">
        <text>(S)-lactate + NAD(+) = pyruvate + NADH + H(+)</text>
        <dbReference type="Rhea" id="RHEA:23444"/>
        <dbReference type="ChEBI" id="CHEBI:15361"/>
        <dbReference type="ChEBI" id="CHEBI:15378"/>
        <dbReference type="ChEBI" id="CHEBI:16651"/>
        <dbReference type="ChEBI" id="CHEBI:57540"/>
        <dbReference type="ChEBI" id="CHEBI:57945"/>
        <dbReference type="EC" id="1.1.1.27"/>
    </reaction>
</comment>
<evidence type="ECO:0000256" key="6">
    <source>
        <dbReference type="ARBA" id="ARBA00049258"/>
    </source>
</evidence>
<dbReference type="NCBIfam" id="TIGR01771">
    <property type="entry name" value="L-LDH-NAD"/>
    <property type="match status" value="1"/>
</dbReference>
<dbReference type="SUPFAM" id="SSF56327">
    <property type="entry name" value="LDH C-terminal domain-like"/>
    <property type="match status" value="1"/>
</dbReference>
<feature type="active site" description="Proton acceptor" evidence="7">
    <location>
        <position position="194"/>
    </location>
</feature>
<dbReference type="EC" id="1.1.1.27" evidence="3 9"/>
<evidence type="ECO:0000256" key="2">
    <source>
        <dbReference type="ARBA" id="ARBA00006054"/>
    </source>
</evidence>
<dbReference type="Pfam" id="PF00056">
    <property type="entry name" value="Ldh_1_N"/>
    <property type="match status" value="1"/>
</dbReference>
<evidence type="ECO:0000256" key="3">
    <source>
        <dbReference type="ARBA" id="ARBA00012967"/>
    </source>
</evidence>
<feature type="binding site" evidence="8">
    <location>
        <position position="53"/>
    </location>
    <ligand>
        <name>NAD(+)</name>
        <dbReference type="ChEBI" id="CHEBI:57540"/>
    </ligand>
</feature>
<dbReference type="AlphaFoldDB" id="A0A8B7NMQ1"/>
<evidence type="ECO:0000259" key="10">
    <source>
        <dbReference type="Pfam" id="PF00056"/>
    </source>
</evidence>
<dbReference type="InterPro" id="IPR036291">
    <property type="entry name" value="NAD(P)-bd_dom_sf"/>
</dbReference>
<dbReference type="PROSITE" id="PS00064">
    <property type="entry name" value="L_LDH"/>
    <property type="match status" value="1"/>
</dbReference>
<feature type="domain" description="Lactate/malate dehydrogenase N-terminal" evidence="10">
    <location>
        <begin position="23"/>
        <end position="161"/>
    </location>
</feature>
<dbReference type="PIRSF" id="PIRSF000102">
    <property type="entry name" value="Lac_mal_DH"/>
    <property type="match status" value="1"/>
</dbReference>
<dbReference type="SUPFAM" id="SSF51735">
    <property type="entry name" value="NAD(P)-binding Rossmann-fold domains"/>
    <property type="match status" value="1"/>
</dbReference>
<proteinExistence type="inferred from homology"/>
<accession>A0A8B7NMQ1</accession>
<evidence type="ECO:0000313" key="15">
    <source>
        <dbReference type="RefSeq" id="XP_018014491.1"/>
    </source>
</evidence>
<dbReference type="PANTHER" id="PTHR43128">
    <property type="entry name" value="L-2-HYDROXYCARBOXYLATE DEHYDROGENASE (NAD(P)(+))"/>
    <property type="match status" value="1"/>
</dbReference>
<dbReference type="UniPathway" id="UPA00554">
    <property type="reaction ID" value="UER00611"/>
</dbReference>
<evidence type="ECO:0000256" key="7">
    <source>
        <dbReference type="PIRSR" id="PIRSR000102-1"/>
    </source>
</evidence>
<comment type="pathway">
    <text evidence="1 9">Fermentation; pyruvate fermentation to lactate; (S)-lactate from pyruvate: step 1/1.</text>
</comment>
<keyword evidence="4 9" id="KW-0560">Oxidoreductase</keyword>
<dbReference type="Pfam" id="PF02866">
    <property type="entry name" value="Ldh_1_C"/>
    <property type="match status" value="1"/>
</dbReference>
<dbReference type="FunFam" id="3.40.50.720:FF:000018">
    <property type="entry name" value="Malate dehydrogenase"/>
    <property type="match status" value="1"/>
</dbReference>
<dbReference type="OMA" id="THLDSMR"/>
<feature type="binding site" evidence="8">
    <location>
        <position position="114"/>
    </location>
    <ligand>
        <name>NAD(+)</name>
        <dbReference type="ChEBI" id="CHEBI:57540"/>
    </ligand>
</feature>
<dbReference type="HAMAP" id="MF_00488">
    <property type="entry name" value="Lactate_dehydrog"/>
    <property type="match status" value="1"/>
</dbReference>
<dbReference type="PRINTS" id="PR00086">
    <property type="entry name" value="LLDHDRGNASE"/>
</dbReference>
<gene>
    <name evidence="13 14 15" type="primary">LOC108671436</name>
</gene>
<dbReference type="Proteomes" id="UP000694843">
    <property type="component" value="Unplaced"/>
</dbReference>
<reference evidence="13 14" key="1">
    <citation type="submission" date="2025-04" db="UniProtKB">
        <authorList>
            <consortium name="RefSeq"/>
        </authorList>
    </citation>
    <scope>IDENTIFICATION</scope>
    <source>
        <tissue evidence="13 14">Whole organism</tissue>
    </source>
</reference>
<evidence type="ECO:0000313" key="12">
    <source>
        <dbReference type="Proteomes" id="UP000694843"/>
    </source>
</evidence>
<feature type="binding site" evidence="8">
    <location>
        <begin position="137"/>
        <end position="139"/>
    </location>
    <ligand>
        <name>NAD(+)</name>
        <dbReference type="ChEBI" id="CHEBI:57540"/>
    </ligand>
</feature>
<name>A0A8B7NMQ1_HYAAZ</name>
<evidence type="ECO:0000259" key="11">
    <source>
        <dbReference type="Pfam" id="PF02866"/>
    </source>
</evidence>
<feature type="domain" description="Lactate/malate dehydrogenase C-terminal" evidence="11">
    <location>
        <begin position="165"/>
        <end position="326"/>
    </location>
</feature>
<dbReference type="Gene3D" id="3.40.50.720">
    <property type="entry name" value="NAD(P)-binding Rossmann-like Domain"/>
    <property type="match status" value="1"/>
</dbReference>
<dbReference type="GO" id="GO:0006089">
    <property type="term" value="P:lactate metabolic process"/>
    <property type="evidence" value="ECO:0007669"/>
    <property type="project" value="TreeGrafter"/>
</dbReference>
<dbReference type="GO" id="GO:0005737">
    <property type="term" value="C:cytoplasm"/>
    <property type="evidence" value="ECO:0007669"/>
    <property type="project" value="InterPro"/>
</dbReference>
<evidence type="ECO:0000313" key="13">
    <source>
        <dbReference type="RefSeq" id="XP_018014476.1"/>
    </source>
</evidence>
<organism evidence="12 13">
    <name type="scientific">Hyalella azteca</name>
    <name type="common">Amphipod</name>
    <dbReference type="NCBI Taxonomy" id="294128"/>
    <lineage>
        <taxon>Eukaryota</taxon>
        <taxon>Metazoa</taxon>
        <taxon>Ecdysozoa</taxon>
        <taxon>Arthropoda</taxon>
        <taxon>Crustacea</taxon>
        <taxon>Multicrustacea</taxon>
        <taxon>Malacostraca</taxon>
        <taxon>Eumalacostraca</taxon>
        <taxon>Peracarida</taxon>
        <taxon>Amphipoda</taxon>
        <taxon>Senticaudata</taxon>
        <taxon>Talitrida</taxon>
        <taxon>Talitroidea</taxon>
        <taxon>Hyalellidae</taxon>
        <taxon>Hyalella</taxon>
    </lineage>
</organism>
<evidence type="ECO:0000256" key="1">
    <source>
        <dbReference type="ARBA" id="ARBA00004843"/>
    </source>
</evidence>
<dbReference type="InterPro" id="IPR001236">
    <property type="entry name" value="Lactate/malate_DH_N"/>
</dbReference>
<dbReference type="GO" id="GO:0004459">
    <property type="term" value="F:L-lactate dehydrogenase (NAD+) activity"/>
    <property type="evidence" value="ECO:0007669"/>
    <property type="project" value="UniProtKB-EC"/>
</dbReference>